<gene>
    <name evidence="1" type="ORF">GTS_14920</name>
</gene>
<keyword evidence="2" id="KW-1185">Reference proteome</keyword>
<dbReference type="Proteomes" id="UP000298860">
    <property type="component" value="Unassembled WGS sequence"/>
</dbReference>
<protein>
    <recommendedName>
        <fullName evidence="3">ATP-grasp fold RimK-type domain-containing protein</fullName>
    </recommendedName>
</protein>
<sequence length="134" mass="14916">MRQTSDDLRGIEQTTHLFQRWIDKTHEARMIVVGDQFTTVAIHATSATGYVDWRTDYDNLRYELIEPPEHVVAGVRGLMKDMGLVYGALDFVIGANGWTFLEVNAGGQYGWLEDVTGVPITAQLADLLARGTTS</sequence>
<dbReference type="EMBL" id="BJFL01000005">
    <property type="protein sequence ID" value="GDY29859.1"/>
    <property type="molecule type" value="Genomic_DNA"/>
</dbReference>
<dbReference type="AlphaFoldDB" id="A0A4D4J5J1"/>
<dbReference type="RefSeq" id="WP_225978176.1">
    <property type="nucleotide sequence ID" value="NZ_BJFL01000005.1"/>
</dbReference>
<dbReference type="Gene3D" id="3.30.470.20">
    <property type="entry name" value="ATP-grasp fold, B domain"/>
    <property type="match status" value="1"/>
</dbReference>
<reference evidence="2" key="1">
    <citation type="submission" date="2019-04" db="EMBL/GenBank/DDBJ databases">
        <title>Draft genome sequence of Pseudonocardiaceae bacterium SL3-2-4.</title>
        <authorList>
            <person name="Ningsih F."/>
            <person name="Yokota A."/>
            <person name="Sakai Y."/>
            <person name="Nanatani K."/>
            <person name="Yabe S."/>
            <person name="Oetari A."/>
            <person name="Sjamsuridzal W."/>
        </authorList>
    </citation>
    <scope>NUCLEOTIDE SEQUENCE [LARGE SCALE GENOMIC DNA]</scope>
    <source>
        <strain evidence="2">SL3-2-4</strain>
    </source>
</reference>
<dbReference type="SUPFAM" id="SSF56059">
    <property type="entry name" value="Glutathione synthetase ATP-binding domain-like"/>
    <property type="match status" value="1"/>
</dbReference>
<evidence type="ECO:0008006" key="3">
    <source>
        <dbReference type="Google" id="ProtNLM"/>
    </source>
</evidence>
<organism evidence="1 2">
    <name type="scientific">Gandjariella thermophila</name>
    <dbReference type="NCBI Taxonomy" id="1931992"/>
    <lineage>
        <taxon>Bacteria</taxon>
        <taxon>Bacillati</taxon>
        <taxon>Actinomycetota</taxon>
        <taxon>Actinomycetes</taxon>
        <taxon>Pseudonocardiales</taxon>
        <taxon>Pseudonocardiaceae</taxon>
        <taxon>Gandjariella</taxon>
    </lineage>
</organism>
<evidence type="ECO:0000313" key="1">
    <source>
        <dbReference type="EMBL" id="GDY29859.1"/>
    </source>
</evidence>
<accession>A0A4D4J5J1</accession>
<comment type="caution">
    <text evidence="1">The sequence shown here is derived from an EMBL/GenBank/DDBJ whole genome shotgun (WGS) entry which is preliminary data.</text>
</comment>
<name>A0A4D4J5J1_9PSEU</name>
<evidence type="ECO:0000313" key="2">
    <source>
        <dbReference type="Proteomes" id="UP000298860"/>
    </source>
</evidence>
<proteinExistence type="predicted"/>